<evidence type="ECO:0008006" key="4">
    <source>
        <dbReference type="Google" id="ProtNLM"/>
    </source>
</evidence>
<name>A0ABR0ELY1_ZASCE</name>
<comment type="caution">
    <text evidence="2">The sequence shown here is derived from an EMBL/GenBank/DDBJ whole genome shotgun (WGS) entry which is preliminary data.</text>
</comment>
<gene>
    <name evidence="2" type="ORF">PRZ48_005711</name>
</gene>
<feature type="region of interest" description="Disordered" evidence="1">
    <location>
        <begin position="425"/>
        <end position="447"/>
    </location>
</feature>
<feature type="compositionally biased region" description="Basic and acidic residues" evidence="1">
    <location>
        <begin position="434"/>
        <end position="447"/>
    </location>
</feature>
<sequence>MRPALTKALPKLLAINQILSRKMSNFRIRTYTLRTQHSRERWAATELDQENTLRLHVKQYIPLSNPNPQQGDVTIIGAVANSFPKETAEPYWDDLYEVLKAKGRRIRGIWIADPVNQGESGVLNERVLGPDPSWWDHGRDLLFLINQFQDEMPHPIVGIGHSMGTGHLVHLSLLHPRLLHSLILMDTVIQQAHNKPGLIWAAASANRRDLWPSRQAAADKMRANPAFQVCDPRVLDKYIEYGLRELPTELYPDVPEDGGVPVTLQTTKAQEQYNYVKPTYEDERLLLEEGQVWGEFYSADREDVGGEKFSRSENKMLWHRLSELKPSVLFVPGKKSGVSTPQLRRRRLEITGTGPGGSGGLAKGRVKEAVVDAGHLVPYERPREAAQVSADFLNDELERWTREDEDRRQRWSKLSRRERVDINDAWRDGLGVKSKGETKKTAPPEKL</sequence>
<dbReference type="EMBL" id="JAXOVC010000004">
    <property type="protein sequence ID" value="KAK4502286.1"/>
    <property type="molecule type" value="Genomic_DNA"/>
</dbReference>
<protein>
    <recommendedName>
        <fullName evidence="4">Toxin biosynthesis protein</fullName>
    </recommendedName>
</protein>
<organism evidence="2 3">
    <name type="scientific">Zasmidium cellare</name>
    <name type="common">Wine cellar mold</name>
    <name type="synonym">Racodium cellare</name>
    <dbReference type="NCBI Taxonomy" id="395010"/>
    <lineage>
        <taxon>Eukaryota</taxon>
        <taxon>Fungi</taxon>
        <taxon>Dikarya</taxon>
        <taxon>Ascomycota</taxon>
        <taxon>Pezizomycotina</taxon>
        <taxon>Dothideomycetes</taxon>
        <taxon>Dothideomycetidae</taxon>
        <taxon>Mycosphaerellales</taxon>
        <taxon>Mycosphaerellaceae</taxon>
        <taxon>Zasmidium</taxon>
    </lineage>
</organism>
<keyword evidence="3" id="KW-1185">Reference proteome</keyword>
<dbReference type="Gene3D" id="3.40.50.1820">
    <property type="entry name" value="alpha/beta hydrolase"/>
    <property type="match status" value="1"/>
</dbReference>
<evidence type="ECO:0000256" key="1">
    <source>
        <dbReference type="SAM" id="MobiDB-lite"/>
    </source>
</evidence>
<dbReference type="Proteomes" id="UP001305779">
    <property type="component" value="Unassembled WGS sequence"/>
</dbReference>
<evidence type="ECO:0000313" key="2">
    <source>
        <dbReference type="EMBL" id="KAK4502286.1"/>
    </source>
</evidence>
<proteinExistence type="predicted"/>
<accession>A0ABR0ELY1</accession>
<dbReference type="InterPro" id="IPR029058">
    <property type="entry name" value="AB_hydrolase_fold"/>
</dbReference>
<dbReference type="SUPFAM" id="SSF53474">
    <property type="entry name" value="alpha/beta-Hydrolases"/>
    <property type="match status" value="1"/>
</dbReference>
<evidence type="ECO:0000313" key="3">
    <source>
        <dbReference type="Proteomes" id="UP001305779"/>
    </source>
</evidence>
<reference evidence="2 3" key="1">
    <citation type="journal article" date="2023" name="G3 (Bethesda)">
        <title>A chromosome-level genome assembly of Zasmidium syzygii isolated from banana leaves.</title>
        <authorList>
            <person name="van Westerhoven A.C."/>
            <person name="Mehrabi R."/>
            <person name="Talebi R."/>
            <person name="Steentjes M.B.F."/>
            <person name="Corcolon B."/>
            <person name="Chong P.A."/>
            <person name="Kema G.H.J."/>
            <person name="Seidl M.F."/>
        </authorList>
    </citation>
    <scope>NUCLEOTIDE SEQUENCE [LARGE SCALE GENOMIC DNA]</scope>
    <source>
        <strain evidence="2 3">P124</strain>
    </source>
</reference>